<reference evidence="2 3" key="1">
    <citation type="submission" date="2019-05" db="EMBL/GenBank/DDBJ databases">
        <title>Sporisorium graminicola CBS 10092 draft sequencing and annotation.</title>
        <authorList>
            <person name="Solano-Gonzalez S."/>
            <person name="Caddick M.X."/>
            <person name="Darby A."/>
        </authorList>
    </citation>
    <scope>NUCLEOTIDE SEQUENCE [LARGE SCALE GENOMIC DNA]</scope>
    <source>
        <strain evidence="2 3">CBS 10092</strain>
    </source>
</reference>
<dbReference type="EMBL" id="SRRM01000021">
    <property type="protein sequence ID" value="TKY84889.1"/>
    <property type="molecule type" value="Genomic_DNA"/>
</dbReference>
<accession>A0A4V6ETE7</accession>
<comment type="caution">
    <text evidence="2">The sequence shown here is derived from an EMBL/GenBank/DDBJ whole genome shotgun (WGS) entry which is preliminary data.</text>
</comment>
<protein>
    <submittedName>
        <fullName evidence="2">Uncharacterized protein</fullName>
    </submittedName>
</protein>
<gene>
    <name evidence="2" type="ORF">EX895_005969</name>
</gene>
<feature type="signal peptide" evidence="1">
    <location>
        <begin position="1"/>
        <end position="20"/>
    </location>
</feature>
<dbReference type="AlphaFoldDB" id="A0A4V6ETE7"/>
<proteinExistence type="predicted"/>
<evidence type="ECO:0000313" key="2">
    <source>
        <dbReference type="EMBL" id="TKY84889.1"/>
    </source>
</evidence>
<organism evidence="2 3">
    <name type="scientific">Sporisorium graminicola</name>
    <dbReference type="NCBI Taxonomy" id="280036"/>
    <lineage>
        <taxon>Eukaryota</taxon>
        <taxon>Fungi</taxon>
        <taxon>Dikarya</taxon>
        <taxon>Basidiomycota</taxon>
        <taxon>Ustilaginomycotina</taxon>
        <taxon>Ustilaginomycetes</taxon>
        <taxon>Ustilaginales</taxon>
        <taxon>Ustilaginaceae</taxon>
        <taxon>Sporisorium</taxon>
    </lineage>
</organism>
<feature type="chain" id="PRO_5020375760" evidence="1">
    <location>
        <begin position="21"/>
        <end position="300"/>
    </location>
</feature>
<keyword evidence="1" id="KW-0732">Signal</keyword>
<dbReference type="Proteomes" id="UP000306050">
    <property type="component" value="Chromosome SGRAM_8"/>
</dbReference>
<dbReference type="GeneID" id="40728864"/>
<sequence length="300" mass="33267">MRFPLLTTLQVGLVAIAGRASPTGPLIERVFQSISEHDPATVTKWEEPPSLGSGSFLSPLPLTVAPKPHEQGSSSALALVDSQPAAYIVVPNRESTSARAASALPPAQGANGEPITPLIDFQFSNLLKDPLRTNWLMLPTDKVHLRSPWLNNVYQHLVTALPGRKSAIPFGQVELSDEQIASLIPRKRFFYPQGQVYKLHLPASWFRPPVVEPMELLFRYHSKLRWSTGDQLKSSITFWSTTEGGSKMAFLGAFHISWPSWKKFVEKAPGVERFVIFHGWDRSTGVAERLFLVPKPPADS</sequence>
<dbReference type="KEGG" id="sgra:EX895_005969"/>
<name>A0A4V6ETE7_9BASI</name>
<keyword evidence="3" id="KW-1185">Reference proteome</keyword>
<dbReference type="OrthoDB" id="2557790at2759"/>
<dbReference type="RefSeq" id="XP_029736874.1">
    <property type="nucleotide sequence ID" value="XM_029886561.1"/>
</dbReference>
<evidence type="ECO:0000256" key="1">
    <source>
        <dbReference type="SAM" id="SignalP"/>
    </source>
</evidence>
<evidence type="ECO:0000313" key="3">
    <source>
        <dbReference type="Proteomes" id="UP000306050"/>
    </source>
</evidence>